<reference evidence="2 3" key="1">
    <citation type="submission" date="2019-06" db="EMBL/GenBank/DDBJ databases">
        <title>Sequencing the genomes of 1000 actinobacteria strains.</title>
        <authorList>
            <person name="Klenk H.-P."/>
        </authorList>
    </citation>
    <scope>NUCLEOTIDE SEQUENCE [LARGE SCALE GENOMIC DNA]</scope>
    <source>
        <strain evidence="2 3">DSM 45511</strain>
    </source>
</reference>
<organism evidence="2 3">
    <name type="scientific">Pseudonocardia cypriaca</name>
    <dbReference type="NCBI Taxonomy" id="882449"/>
    <lineage>
        <taxon>Bacteria</taxon>
        <taxon>Bacillati</taxon>
        <taxon>Actinomycetota</taxon>
        <taxon>Actinomycetes</taxon>
        <taxon>Pseudonocardiales</taxon>
        <taxon>Pseudonocardiaceae</taxon>
        <taxon>Pseudonocardia</taxon>
    </lineage>
</organism>
<evidence type="ECO:0000259" key="1">
    <source>
        <dbReference type="Pfam" id="PF00248"/>
    </source>
</evidence>
<dbReference type="InterPro" id="IPR053135">
    <property type="entry name" value="AKR2_Oxidoreductase"/>
</dbReference>
<dbReference type="SUPFAM" id="SSF51430">
    <property type="entry name" value="NAD(P)-linked oxidoreductase"/>
    <property type="match status" value="1"/>
</dbReference>
<dbReference type="EMBL" id="VFPH01000001">
    <property type="protein sequence ID" value="TQM43541.1"/>
    <property type="molecule type" value="Genomic_DNA"/>
</dbReference>
<dbReference type="PANTHER" id="PTHR43312">
    <property type="entry name" value="D-THREO-ALDOSE 1-DEHYDROGENASE"/>
    <property type="match status" value="1"/>
</dbReference>
<gene>
    <name evidence="2" type="ORF">FB388_0887</name>
</gene>
<evidence type="ECO:0000313" key="3">
    <source>
        <dbReference type="Proteomes" id="UP000319818"/>
    </source>
</evidence>
<dbReference type="Proteomes" id="UP000319818">
    <property type="component" value="Unassembled WGS sequence"/>
</dbReference>
<feature type="domain" description="NADP-dependent oxidoreductase" evidence="1">
    <location>
        <begin position="13"/>
        <end position="317"/>
    </location>
</feature>
<dbReference type="Pfam" id="PF00248">
    <property type="entry name" value="Aldo_ket_red"/>
    <property type="match status" value="1"/>
</dbReference>
<evidence type="ECO:0000313" key="2">
    <source>
        <dbReference type="EMBL" id="TQM43541.1"/>
    </source>
</evidence>
<dbReference type="PANTHER" id="PTHR43312:SF1">
    <property type="entry name" value="NADP-DEPENDENT OXIDOREDUCTASE DOMAIN-CONTAINING PROTEIN"/>
    <property type="match status" value="1"/>
</dbReference>
<keyword evidence="3" id="KW-1185">Reference proteome</keyword>
<sequence>MARSVGEWSVPALGIGTWALGGDWQFDGEPAGWGPVDDEESVAAVRAAHDGGVRFVDTADVYGCGHAERVVGRAIAPFRDDVVLATKVGLVFDETARTGAGSDLSAAHIRRACEESLRRLGVDHIDVYQIHPGGAGAEQAHEVVGAFEELVAAGKIRAYGTSATDPDVIAVLAAGGHAVAVQQELNVFGADEPALAACERHDLAVLARTPLAMGLLSGKYRSPDQLPAGDVRRNTPWWTFFDDDRMPEWLARLDAVRDVLTSGGRTLVQGALAYVWARSERAVALPGIRTAAQARELVGALNHGPLAADQLAAVDRLLLGPAPSTT</sequence>
<dbReference type="InterPro" id="IPR036812">
    <property type="entry name" value="NAD(P)_OxRdtase_dom_sf"/>
</dbReference>
<proteinExistence type="predicted"/>
<accession>A0A543GBT0</accession>
<name>A0A543GBT0_9PSEU</name>
<dbReference type="AlphaFoldDB" id="A0A543GBT0"/>
<dbReference type="Gene3D" id="3.20.20.100">
    <property type="entry name" value="NADP-dependent oxidoreductase domain"/>
    <property type="match status" value="1"/>
</dbReference>
<comment type="caution">
    <text evidence="2">The sequence shown here is derived from an EMBL/GenBank/DDBJ whole genome shotgun (WGS) entry which is preliminary data.</text>
</comment>
<protein>
    <submittedName>
        <fullName evidence="2">Aryl-alcohol dehydrogenase-like predicted oxidoreductase</fullName>
    </submittedName>
</protein>
<dbReference type="InterPro" id="IPR023210">
    <property type="entry name" value="NADP_OxRdtase_dom"/>
</dbReference>